<dbReference type="AlphaFoldDB" id="A0AAC8VZQ4"/>
<dbReference type="EMBL" id="CP012402">
    <property type="protein sequence ID" value="ALG72418.1"/>
    <property type="molecule type" value="Genomic_DNA"/>
</dbReference>
<keyword evidence="3" id="KW-1185">Reference proteome</keyword>
<evidence type="ECO:0000313" key="3">
    <source>
        <dbReference type="Proteomes" id="UP000069935"/>
    </source>
</evidence>
<dbReference type="Proteomes" id="UP000069935">
    <property type="component" value="Chromosome 2"/>
</dbReference>
<accession>A0AAC8VZQ4</accession>
<proteinExistence type="predicted"/>
<sequence length="249" mass="27185">MTGKGTAMTGTSSGSRAGLRPHRASGTAMRTATRGATWGVLAACVLLTSGCAGWVRDNLTQSPTPWRRIQPAALPVTLPESRDFPIVAARTRDTGTVYKSYIVVLGNPTVLPGENRLSIDVQTLPDSLMGALVQPPRIFPVPLYTMETLTAATAREFPEMRVKVADYARRNRYGDYDYVTAQDAENSCVLAWQLITDRKRVLPERIEAVRLEYRACGVGSDVRALLVPFDTMTMTLPETMLEAPDPDGP</sequence>
<feature type="region of interest" description="Disordered" evidence="1">
    <location>
        <begin position="1"/>
        <end position="30"/>
    </location>
</feature>
<reference evidence="3" key="1">
    <citation type="submission" date="2015-08" db="EMBL/GenBank/DDBJ databases">
        <title>Complete Genome Sequence of Azospirillum thiophilum BV-S.</title>
        <authorList>
            <person name="Fomenkov A."/>
            <person name="Vincze T."/>
            <person name="Grabovich M."/>
            <person name="Dubinina G."/>
            <person name="Orlova M."/>
            <person name="Belousova E."/>
            <person name="Roberts R.J."/>
        </authorList>
    </citation>
    <scope>NUCLEOTIDE SEQUENCE [LARGE SCALE GENOMIC DNA]</scope>
    <source>
        <strain evidence="3">BV-S</strain>
    </source>
</reference>
<gene>
    <name evidence="2" type="ORF">AL072_15015</name>
</gene>
<evidence type="ECO:0000256" key="1">
    <source>
        <dbReference type="SAM" id="MobiDB-lite"/>
    </source>
</evidence>
<dbReference type="KEGG" id="ati:AL072_15015"/>
<dbReference type="InterPro" id="IPR031482">
    <property type="entry name" value="CBP_BcsN"/>
</dbReference>
<dbReference type="Pfam" id="PF17038">
    <property type="entry name" value="CBP_BcsN"/>
    <property type="match status" value="1"/>
</dbReference>
<protein>
    <submittedName>
        <fullName evidence="2">Uncharacterized protein</fullName>
    </submittedName>
</protein>
<evidence type="ECO:0000313" key="2">
    <source>
        <dbReference type="EMBL" id="ALG72418.1"/>
    </source>
</evidence>
<name>A0AAC8VZQ4_9PROT</name>
<reference evidence="2 3" key="2">
    <citation type="journal article" date="2016" name="Genome Announc.">
        <title>Complete Genome Sequence of a Strain of Azospirillum thiophilum Isolated from a Sulfide Spring.</title>
        <authorList>
            <person name="Fomenkov A."/>
            <person name="Vincze T."/>
            <person name="Grabovich M."/>
            <person name="Anton B.P."/>
            <person name="Dubinina G."/>
            <person name="Orlova M."/>
            <person name="Belousova E."/>
            <person name="Roberts R.J."/>
        </authorList>
    </citation>
    <scope>NUCLEOTIDE SEQUENCE [LARGE SCALE GENOMIC DNA]</scope>
    <source>
        <strain evidence="2 3">BV-S</strain>
    </source>
</reference>
<organism evidence="2 3">
    <name type="scientific">Azospirillum thiophilum</name>
    <dbReference type="NCBI Taxonomy" id="528244"/>
    <lineage>
        <taxon>Bacteria</taxon>
        <taxon>Pseudomonadati</taxon>
        <taxon>Pseudomonadota</taxon>
        <taxon>Alphaproteobacteria</taxon>
        <taxon>Rhodospirillales</taxon>
        <taxon>Azospirillaceae</taxon>
        <taxon>Azospirillum</taxon>
    </lineage>
</organism>